<reference evidence="1 2" key="1">
    <citation type="journal article" date="2018" name="Sci. Rep.">
        <title>Comparative genomics provides insights into the lifestyle and reveals functional heterogeneity of dark septate endophytic fungi.</title>
        <authorList>
            <person name="Knapp D.G."/>
            <person name="Nemeth J.B."/>
            <person name="Barry K."/>
            <person name="Hainaut M."/>
            <person name="Henrissat B."/>
            <person name="Johnson J."/>
            <person name="Kuo A."/>
            <person name="Lim J.H.P."/>
            <person name="Lipzen A."/>
            <person name="Nolan M."/>
            <person name="Ohm R.A."/>
            <person name="Tamas L."/>
            <person name="Grigoriev I.V."/>
            <person name="Spatafora J.W."/>
            <person name="Nagy L.G."/>
            <person name="Kovacs G.M."/>
        </authorList>
    </citation>
    <scope>NUCLEOTIDE SEQUENCE [LARGE SCALE GENOMIC DNA]</scope>
    <source>
        <strain evidence="1 2">DSE2036</strain>
    </source>
</reference>
<organism evidence="1 2">
    <name type="scientific">Periconia macrospinosa</name>
    <dbReference type="NCBI Taxonomy" id="97972"/>
    <lineage>
        <taxon>Eukaryota</taxon>
        <taxon>Fungi</taxon>
        <taxon>Dikarya</taxon>
        <taxon>Ascomycota</taxon>
        <taxon>Pezizomycotina</taxon>
        <taxon>Dothideomycetes</taxon>
        <taxon>Pleosporomycetidae</taxon>
        <taxon>Pleosporales</taxon>
        <taxon>Massarineae</taxon>
        <taxon>Periconiaceae</taxon>
        <taxon>Periconia</taxon>
    </lineage>
</organism>
<dbReference type="Proteomes" id="UP000244855">
    <property type="component" value="Unassembled WGS sequence"/>
</dbReference>
<name>A0A2V1DIJ8_9PLEO</name>
<sequence>MQTSSAERNDFEMKDRRLMMDEAKGHAIMGSLLRDGRANPTGIWDWTVQLTCPPANAHVLSYHFPPVHPPTHHGAGTPNFVSILHPLNPSSFSRARLPYRQPSKGPLR</sequence>
<dbReference type="EMBL" id="KZ805425">
    <property type="protein sequence ID" value="PVH97898.1"/>
    <property type="molecule type" value="Genomic_DNA"/>
</dbReference>
<evidence type="ECO:0000313" key="1">
    <source>
        <dbReference type="EMBL" id="PVH97898.1"/>
    </source>
</evidence>
<dbReference type="AlphaFoldDB" id="A0A2V1DIJ8"/>
<evidence type="ECO:0000313" key="2">
    <source>
        <dbReference type="Proteomes" id="UP000244855"/>
    </source>
</evidence>
<proteinExistence type="predicted"/>
<protein>
    <submittedName>
        <fullName evidence="1">Uncharacterized protein</fullName>
    </submittedName>
</protein>
<accession>A0A2V1DIJ8</accession>
<keyword evidence="2" id="KW-1185">Reference proteome</keyword>
<gene>
    <name evidence="1" type="ORF">DM02DRAFT_63355</name>
</gene>